<keyword evidence="2" id="KW-0732">Signal</keyword>
<organism evidence="3">
    <name type="scientific">Ixodes ricinus</name>
    <name type="common">Common tick</name>
    <name type="synonym">Acarus ricinus</name>
    <dbReference type="NCBI Taxonomy" id="34613"/>
    <lineage>
        <taxon>Eukaryota</taxon>
        <taxon>Metazoa</taxon>
        <taxon>Ecdysozoa</taxon>
        <taxon>Arthropoda</taxon>
        <taxon>Chelicerata</taxon>
        <taxon>Arachnida</taxon>
        <taxon>Acari</taxon>
        <taxon>Parasitiformes</taxon>
        <taxon>Ixodida</taxon>
        <taxon>Ixodoidea</taxon>
        <taxon>Ixodidae</taxon>
        <taxon>Ixodinae</taxon>
        <taxon>Ixodes</taxon>
    </lineage>
</organism>
<dbReference type="AlphaFoldDB" id="A0A6B0UEC9"/>
<sequence>MAFSLLAFFFLRSLKARVASVKRATSSLESSSLWRKRKPARLKPTASLAEPSRSRVARRRRSTTGTRAEVAPIWPLCTLSRKKRQRQHSSISQLRLSSSARAFSSSIT</sequence>
<feature type="chain" id="PRO_5025369315" evidence="2">
    <location>
        <begin position="17"/>
        <end position="108"/>
    </location>
</feature>
<protein>
    <submittedName>
        <fullName evidence="3">Putative secreted protein</fullName>
    </submittedName>
</protein>
<proteinExistence type="predicted"/>
<feature type="region of interest" description="Disordered" evidence="1">
    <location>
        <begin position="82"/>
        <end position="108"/>
    </location>
</feature>
<accession>A0A6B0UEC9</accession>
<reference evidence="3" key="1">
    <citation type="submission" date="2019-12" db="EMBL/GenBank/DDBJ databases">
        <title>An insight into the sialome of adult female Ixodes ricinus ticks feeding for 6 days.</title>
        <authorList>
            <person name="Perner J."/>
            <person name="Ribeiro J.M.C."/>
        </authorList>
    </citation>
    <scope>NUCLEOTIDE SEQUENCE</scope>
    <source>
        <strain evidence="3">Semi-engorged</strain>
        <tissue evidence="3">Salivary glands</tissue>
    </source>
</reference>
<feature type="region of interest" description="Disordered" evidence="1">
    <location>
        <begin position="39"/>
        <end position="67"/>
    </location>
</feature>
<dbReference type="EMBL" id="GIFC01007358">
    <property type="protein sequence ID" value="MXU89441.1"/>
    <property type="molecule type" value="Transcribed_RNA"/>
</dbReference>
<feature type="compositionally biased region" description="Low complexity" evidence="1">
    <location>
        <begin position="89"/>
        <end position="108"/>
    </location>
</feature>
<name>A0A6B0UEC9_IXORI</name>
<feature type="signal peptide" evidence="2">
    <location>
        <begin position="1"/>
        <end position="16"/>
    </location>
</feature>
<evidence type="ECO:0000256" key="2">
    <source>
        <dbReference type="SAM" id="SignalP"/>
    </source>
</evidence>
<evidence type="ECO:0000256" key="1">
    <source>
        <dbReference type="SAM" id="MobiDB-lite"/>
    </source>
</evidence>
<evidence type="ECO:0000313" key="3">
    <source>
        <dbReference type="EMBL" id="MXU89441.1"/>
    </source>
</evidence>